<reference evidence="1" key="1">
    <citation type="journal article" date="2022" name="bioRxiv">
        <title>Sequencing and chromosome-scale assembly of the giantPleurodeles waltlgenome.</title>
        <authorList>
            <person name="Brown T."/>
            <person name="Elewa A."/>
            <person name="Iarovenko S."/>
            <person name="Subramanian E."/>
            <person name="Araus A.J."/>
            <person name="Petzold A."/>
            <person name="Susuki M."/>
            <person name="Suzuki K.-i.T."/>
            <person name="Hayashi T."/>
            <person name="Toyoda A."/>
            <person name="Oliveira C."/>
            <person name="Osipova E."/>
            <person name="Leigh N.D."/>
            <person name="Simon A."/>
            <person name="Yun M.H."/>
        </authorList>
    </citation>
    <scope>NUCLEOTIDE SEQUENCE</scope>
    <source>
        <strain evidence="1">20211129_DDA</strain>
        <tissue evidence="1">Liver</tissue>
    </source>
</reference>
<gene>
    <name evidence="1" type="ORF">NDU88_008660</name>
</gene>
<evidence type="ECO:0000313" key="2">
    <source>
        <dbReference type="Proteomes" id="UP001066276"/>
    </source>
</evidence>
<dbReference type="EMBL" id="JANPWB010000013">
    <property type="protein sequence ID" value="KAJ1111324.1"/>
    <property type="molecule type" value="Genomic_DNA"/>
</dbReference>
<organism evidence="1 2">
    <name type="scientific">Pleurodeles waltl</name>
    <name type="common">Iberian ribbed newt</name>
    <dbReference type="NCBI Taxonomy" id="8319"/>
    <lineage>
        <taxon>Eukaryota</taxon>
        <taxon>Metazoa</taxon>
        <taxon>Chordata</taxon>
        <taxon>Craniata</taxon>
        <taxon>Vertebrata</taxon>
        <taxon>Euteleostomi</taxon>
        <taxon>Amphibia</taxon>
        <taxon>Batrachia</taxon>
        <taxon>Caudata</taxon>
        <taxon>Salamandroidea</taxon>
        <taxon>Salamandridae</taxon>
        <taxon>Pleurodelinae</taxon>
        <taxon>Pleurodeles</taxon>
    </lineage>
</organism>
<dbReference type="AlphaFoldDB" id="A0AAV7N7Y7"/>
<protein>
    <submittedName>
        <fullName evidence="1">Uncharacterized protein</fullName>
    </submittedName>
</protein>
<accession>A0AAV7N7Y7</accession>
<keyword evidence="2" id="KW-1185">Reference proteome</keyword>
<evidence type="ECO:0000313" key="1">
    <source>
        <dbReference type="EMBL" id="KAJ1111324.1"/>
    </source>
</evidence>
<comment type="caution">
    <text evidence="1">The sequence shown here is derived from an EMBL/GenBank/DDBJ whole genome shotgun (WGS) entry which is preliminary data.</text>
</comment>
<sequence length="100" mass="10421">MPLGHKPVLFPGVEVAFGVRGRSLPVGQKEGAVCPEPGGSASGVAVQRRGGVGWSRPALPSPCQENQTEPSHPLVIAALQVRRRLLCHPCLPLISGETLG</sequence>
<dbReference type="Proteomes" id="UP001066276">
    <property type="component" value="Chromosome 9"/>
</dbReference>
<name>A0AAV7N7Y7_PLEWA</name>
<proteinExistence type="predicted"/>